<dbReference type="Pfam" id="PF13614">
    <property type="entry name" value="AAA_31"/>
    <property type="match status" value="1"/>
</dbReference>
<reference evidence="5 8" key="1">
    <citation type="journal article" date="2019" name="Int. J. Syst. Evol. Microbiol.">
        <title>The Global Catalogue of Microorganisms (GCM) 10K type strain sequencing project: providing services to taxonomists for standard genome sequencing and annotation.</title>
        <authorList>
            <consortium name="The Broad Institute Genomics Platform"/>
            <consortium name="The Broad Institute Genome Sequencing Center for Infectious Disease"/>
            <person name="Wu L."/>
            <person name="Ma J."/>
        </authorList>
    </citation>
    <scope>NUCLEOTIDE SEQUENCE [LARGE SCALE GENOMIC DNA]</scope>
    <source>
        <strain evidence="5 8">JCM 10667</strain>
    </source>
</reference>
<evidence type="ECO:0000313" key="6">
    <source>
        <dbReference type="EMBL" id="MBB4778981.1"/>
    </source>
</evidence>
<name>A0A7W7ILB3_9ACTN</name>
<accession>A0A7W7ILB3</accession>
<reference evidence="6 7" key="2">
    <citation type="submission" date="2020-08" db="EMBL/GenBank/DDBJ databases">
        <title>Sequencing the genomes of 1000 actinobacteria strains.</title>
        <authorList>
            <person name="Klenk H.-P."/>
        </authorList>
    </citation>
    <scope>NUCLEOTIDE SEQUENCE [LARGE SCALE GENOMIC DNA]</scope>
    <source>
        <strain evidence="6 7">DSM 44772</strain>
    </source>
</reference>
<evidence type="ECO:0000256" key="3">
    <source>
        <dbReference type="SAM" id="MobiDB-lite"/>
    </source>
</evidence>
<protein>
    <submittedName>
        <fullName evidence="6">Chromosome partitioning protein</fullName>
    </submittedName>
</protein>
<sequence>MSTGPGLGRPDRTGESPDEQPFGLGGPGEAAPPNGTPEEQGPAKEPGAAPSGHAMWGSTTSGTAENVGYVPTQAAAAPPGPRKGPTQGESELVREALKDAKVSHETSAAAVKTMPGRRDREWPRPDRCRVITIANQKGGVGKTTSSVNLAASLAMHGAQVLVVDLDPQGNASTALGVEHHAEVPSIYDVLIEDMALADIIVPAPEIPNLYCAPATLNLAGAEIELVSKVARESRLRRALDAYDTEKFDYVLIDCPPSLGLLTVNALVGGDELLIPIQCEYYALEGLGQLIRTVDLVKAHLNQKLKVSTILLTMYDARTRLAAQVAEDVRNHFGDVVLNTVIPRSVRVSEAPSYGQSVMTYDPGSSGALAYSEAASEMAHGGAAQ</sequence>
<comment type="similarity">
    <text evidence="1">Belongs to the ParA family.</text>
</comment>
<keyword evidence="8" id="KW-1185">Reference proteome</keyword>
<evidence type="ECO:0000313" key="8">
    <source>
        <dbReference type="Proteomes" id="UP001501427"/>
    </source>
</evidence>
<dbReference type="InterPro" id="IPR050678">
    <property type="entry name" value="DNA_Partitioning_ATPase"/>
</dbReference>
<dbReference type="Proteomes" id="UP000549343">
    <property type="component" value="Unassembled WGS sequence"/>
</dbReference>
<feature type="region of interest" description="Disordered" evidence="3">
    <location>
        <begin position="1"/>
        <end position="123"/>
    </location>
</feature>
<gene>
    <name evidence="6" type="ORF">F4557_007399</name>
    <name evidence="5" type="ORF">GCM10009546_13280</name>
</gene>
<dbReference type="SUPFAM" id="SSF52540">
    <property type="entry name" value="P-loop containing nucleoside triphosphate hydrolases"/>
    <property type="match status" value="1"/>
</dbReference>
<evidence type="ECO:0000313" key="5">
    <source>
        <dbReference type="EMBL" id="GAA0552627.1"/>
    </source>
</evidence>
<dbReference type="AlphaFoldDB" id="A0A7W7ILB3"/>
<dbReference type="InterPro" id="IPR027417">
    <property type="entry name" value="P-loop_NTPase"/>
</dbReference>
<evidence type="ECO:0000256" key="1">
    <source>
        <dbReference type="ARBA" id="ARBA00006976"/>
    </source>
</evidence>
<feature type="compositionally biased region" description="Basic and acidic residues" evidence="3">
    <location>
        <begin position="91"/>
        <end position="104"/>
    </location>
</feature>
<comment type="caution">
    <text evidence="6">The sequence shown here is derived from an EMBL/GenBank/DDBJ whole genome shotgun (WGS) entry which is preliminary data.</text>
</comment>
<proteinExistence type="inferred from homology"/>
<evidence type="ECO:0000256" key="2">
    <source>
        <dbReference type="ARBA" id="ARBA00059092"/>
    </source>
</evidence>
<dbReference type="Gene3D" id="3.40.50.300">
    <property type="entry name" value="P-loop containing nucleotide triphosphate hydrolases"/>
    <property type="match status" value="1"/>
</dbReference>
<organism evidence="6 7">
    <name type="scientific">Actinomadura livida</name>
    <dbReference type="NCBI Taxonomy" id="79909"/>
    <lineage>
        <taxon>Bacteria</taxon>
        <taxon>Bacillati</taxon>
        <taxon>Actinomycetota</taxon>
        <taxon>Actinomycetes</taxon>
        <taxon>Streptosporangiales</taxon>
        <taxon>Thermomonosporaceae</taxon>
        <taxon>Actinomadura</taxon>
    </lineage>
</organism>
<dbReference type="InterPro" id="IPR025669">
    <property type="entry name" value="AAA_dom"/>
</dbReference>
<dbReference type="CDD" id="cd02042">
    <property type="entry name" value="ParAB_family"/>
    <property type="match status" value="1"/>
</dbReference>
<dbReference type="EMBL" id="BAAAHD010000012">
    <property type="protein sequence ID" value="GAA0552627.1"/>
    <property type="molecule type" value="Genomic_DNA"/>
</dbReference>
<dbReference type="Proteomes" id="UP001501427">
    <property type="component" value="Unassembled WGS sequence"/>
</dbReference>
<dbReference type="FunFam" id="3.40.50.300:FF:000285">
    <property type="entry name" value="Sporulation initiation inhibitor Soj"/>
    <property type="match status" value="1"/>
</dbReference>
<evidence type="ECO:0000259" key="4">
    <source>
        <dbReference type="Pfam" id="PF13614"/>
    </source>
</evidence>
<dbReference type="PANTHER" id="PTHR13696:SF52">
    <property type="entry name" value="PARA FAMILY PROTEIN CT_582"/>
    <property type="match status" value="1"/>
</dbReference>
<feature type="domain" description="AAA" evidence="4">
    <location>
        <begin position="129"/>
        <end position="306"/>
    </location>
</feature>
<reference evidence="5" key="3">
    <citation type="submission" date="2023-12" db="EMBL/GenBank/DDBJ databases">
        <authorList>
            <person name="Sun Q."/>
            <person name="Inoue M."/>
        </authorList>
    </citation>
    <scope>NUCLEOTIDE SEQUENCE</scope>
    <source>
        <strain evidence="5">JCM 10667</strain>
    </source>
</reference>
<comment type="function">
    <text evidence="2">May play a role in septum formation.</text>
</comment>
<dbReference type="PANTHER" id="PTHR13696">
    <property type="entry name" value="P-LOOP CONTAINING NUCLEOSIDE TRIPHOSPHATE HYDROLASE"/>
    <property type="match status" value="1"/>
</dbReference>
<dbReference type="EMBL" id="JACHMV010000001">
    <property type="protein sequence ID" value="MBB4778981.1"/>
    <property type="molecule type" value="Genomic_DNA"/>
</dbReference>
<evidence type="ECO:0000313" key="7">
    <source>
        <dbReference type="Proteomes" id="UP000549343"/>
    </source>
</evidence>